<dbReference type="InterPro" id="IPR011110">
    <property type="entry name" value="Reg_prop"/>
</dbReference>
<feature type="domain" description="PorZ N-terminal beta-propeller" evidence="2">
    <location>
        <begin position="56"/>
        <end position="213"/>
    </location>
</feature>
<dbReference type="EMBL" id="BMHT01000005">
    <property type="protein sequence ID" value="GGF17656.1"/>
    <property type="molecule type" value="Genomic_DNA"/>
</dbReference>
<dbReference type="Gene3D" id="2.130.10.10">
    <property type="entry name" value="YVTN repeat-like/Quinoprotein amine dehydrogenase"/>
    <property type="match status" value="1"/>
</dbReference>
<dbReference type="NCBIfam" id="TIGR04183">
    <property type="entry name" value="Por_Secre_tail"/>
    <property type="match status" value="1"/>
</dbReference>
<evidence type="ECO:0000313" key="4">
    <source>
        <dbReference type="Proteomes" id="UP000632273"/>
    </source>
</evidence>
<dbReference type="SUPFAM" id="SSF50952">
    <property type="entry name" value="Soluble quinoprotein glucose dehydrogenase"/>
    <property type="match status" value="1"/>
</dbReference>
<sequence length="786" mass="85105">MNRSLPVCRRSGWFTILLLILGAYTASAQTMAAYGDWQLYVPNNRARVVTDAGDRVYVAAEDAFFYYDKSLNTTRMLTRRDGLSDVGVSTVAYDSVSQQTLIAYKSGNIDVLGADGSIRNVTDVLRKQISGNKTINSIYFSGKSAYLSCDFGLLLFDMTKLEVRESYGNIGPSGSSVRVYATTVANGRLFAATSIGIMHGLLTDNLLDYTRWTINQLGGKGSGDFYKTLATQNNQVYAGVNQSVLFVYKGSSAGWQEVPDTYTNDFRRLRPTRTGLLIASDAGVGLLSNAGRYTLLPKSQTPDPRDVLRAKGGMLFVADYKNGLLLTTDGGQNFESFATNAPANVTAFGLLADRATNTVDIFTGGFKSSYEQSGNKQGFYEYRDGKWTNYTKENFPDLGQFPNPKDMTHGVRTPDGTLYVASYGDGLLEWKGPGEFKVYNPTNSPLRAPEKDVKGDINYTRVTDLTTDADGNVWVVNRHEILGRSGVHVFTPSASTWRSLPYFLGSDNLDRIVLDDYKGVWASAARKGGTGVVAYDEATQITQAYNASNGGLPSNNVYAIVKDRKGAIWAGLESNLNGGVAVFTDPSQAFVPGSTTGFQVPIVRRGETVGFPALRGETVLCIAVDGGNRKWFGTERGLWLFTEDADEALLHFTTDNSPLPSNRIIDVAVNDKTGDVFVLTDAGLASYRGSATITEGKPSCANVFPNPVRTNFTGEVGISGLANNALVKITDITGALVYQTRANGGTITWNLADYKGRKVQSGVYLVLSSDADGNQGCISKIAVVQQ</sequence>
<gene>
    <name evidence="3" type="ORF">GCM10011383_31330</name>
</gene>
<accession>A0ABQ1UII7</accession>
<name>A0ABQ1UII7_9BACT</name>
<dbReference type="SUPFAM" id="SSF63829">
    <property type="entry name" value="Calcium-dependent phosphotriesterase"/>
    <property type="match status" value="2"/>
</dbReference>
<reference evidence="4" key="1">
    <citation type="journal article" date="2019" name="Int. J. Syst. Evol. Microbiol.">
        <title>The Global Catalogue of Microorganisms (GCM) 10K type strain sequencing project: providing services to taxonomists for standard genome sequencing and annotation.</title>
        <authorList>
            <consortium name="The Broad Institute Genomics Platform"/>
            <consortium name="The Broad Institute Genome Sequencing Center for Infectious Disease"/>
            <person name="Wu L."/>
            <person name="Ma J."/>
        </authorList>
    </citation>
    <scope>NUCLEOTIDE SEQUENCE [LARGE SCALE GENOMIC DNA]</scope>
    <source>
        <strain evidence="4">CGMCC 1.15197</strain>
    </source>
</reference>
<dbReference type="Proteomes" id="UP000632273">
    <property type="component" value="Unassembled WGS sequence"/>
</dbReference>
<keyword evidence="1" id="KW-0732">Signal</keyword>
<dbReference type="Pfam" id="PF21544">
    <property type="entry name" value="PorZ_N_b_propeller"/>
    <property type="match status" value="1"/>
</dbReference>
<dbReference type="InterPro" id="IPR048954">
    <property type="entry name" value="PorZ_N"/>
</dbReference>
<protein>
    <submittedName>
        <fullName evidence="3">ABC transporter substrate-binding protein</fullName>
    </submittedName>
</protein>
<evidence type="ECO:0000256" key="1">
    <source>
        <dbReference type="SAM" id="SignalP"/>
    </source>
</evidence>
<organism evidence="3 4">
    <name type="scientific">Hymenobacter cavernae</name>
    <dbReference type="NCBI Taxonomy" id="2044852"/>
    <lineage>
        <taxon>Bacteria</taxon>
        <taxon>Pseudomonadati</taxon>
        <taxon>Bacteroidota</taxon>
        <taxon>Cytophagia</taxon>
        <taxon>Cytophagales</taxon>
        <taxon>Hymenobacteraceae</taxon>
        <taxon>Hymenobacter</taxon>
    </lineage>
</organism>
<dbReference type="InterPro" id="IPR026444">
    <property type="entry name" value="Secre_tail"/>
</dbReference>
<feature type="chain" id="PRO_5046814195" evidence="1">
    <location>
        <begin position="29"/>
        <end position="786"/>
    </location>
</feature>
<comment type="caution">
    <text evidence="3">The sequence shown here is derived from an EMBL/GenBank/DDBJ whole genome shotgun (WGS) entry which is preliminary data.</text>
</comment>
<dbReference type="RefSeq" id="WP_188814966.1">
    <property type="nucleotide sequence ID" value="NZ_BMHT01000005.1"/>
</dbReference>
<evidence type="ECO:0000313" key="3">
    <source>
        <dbReference type="EMBL" id="GGF17656.1"/>
    </source>
</evidence>
<feature type="signal peptide" evidence="1">
    <location>
        <begin position="1"/>
        <end position="28"/>
    </location>
</feature>
<dbReference type="InterPro" id="IPR011041">
    <property type="entry name" value="Quinoprot_gluc/sorb_DH_b-prop"/>
</dbReference>
<evidence type="ECO:0000259" key="2">
    <source>
        <dbReference type="Pfam" id="PF21544"/>
    </source>
</evidence>
<dbReference type="Pfam" id="PF07494">
    <property type="entry name" value="Reg_prop"/>
    <property type="match status" value="1"/>
</dbReference>
<proteinExistence type="predicted"/>
<keyword evidence="4" id="KW-1185">Reference proteome</keyword>
<dbReference type="InterPro" id="IPR015943">
    <property type="entry name" value="WD40/YVTN_repeat-like_dom_sf"/>
</dbReference>